<dbReference type="EMBL" id="CAADEZ010000478">
    <property type="protein sequence ID" value="VFJ68631.1"/>
    <property type="molecule type" value="Genomic_DNA"/>
</dbReference>
<proteinExistence type="predicted"/>
<dbReference type="InterPro" id="IPR025669">
    <property type="entry name" value="AAA_dom"/>
</dbReference>
<feature type="domain" description="AAA" evidence="1">
    <location>
        <begin position="4"/>
        <end position="195"/>
    </location>
</feature>
<dbReference type="PANTHER" id="PTHR13696">
    <property type="entry name" value="P-LOOP CONTAINING NUCLEOSIDE TRIPHOSPHATE HYDROLASE"/>
    <property type="match status" value="1"/>
</dbReference>
<organism evidence="2">
    <name type="scientific">Candidatus Kentrum sp. FM</name>
    <dbReference type="NCBI Taxonomy" id="2126340"/>
    <lineage>
        <taxon>Bacteria</taxon>
        <taxon>Pseudomonadati</taxon>
        <taxon>Pseudomonadota</taxon>
        <taxon>Gammaproteobacteria</taxon>
        <taxon>Candidatus Kentrum</taxon>
    </lineage>
</organism>
<accession>A0A450TKI5</accession>
<name>A0A450TKI5_9GAMM</name>
<protein>
    <submittedName>
        <fullName evidence="2">AAA domain-containing protein</fullName>
    </submittedName>
</protein>
<dbReference type="EMBL" id="CAADFL010000439">
    <property type="protein sequence ID" value="VFK16727.1"/>
    <property type="molecule type" value="Genomic_DNA"/>
</dbReference>
<evidence type="ECO:0000313" key="2">
    <source>
        <dbReference type="EMBL" id="VFJ68140.1"/>
    </source>
</evidence>
<sequence length="339" mass="37685">MRYAIWNNKGGVGKTFLSFILGTEYAHRHPDRNVVLVDMCPQANLSEIVLGGNGGGGKALSHLLSLGRRRQTIGGYFDYRIQMPSNLVGLESEYLITVGETNKNLPRNLYLICGDPSLEFQGQVINQISSQSAPPGIWRNVRLWLNNLITSCSKKLGDESVTVIIDCNPSFSSYTEIAVSTADRLIMPCSSDGSSARAIDNVSGLLYGFNTPEDYKQSNFAWKAAEHNMALPLINAVILNRSTQYAGEASRAFTAMFKEIKDRVNRFKKSSPTKFVKGADLFFEMPDTHQIAIACSHTGRPLHKIEATSYKIHNKTIKVNDDQLNRYRGATEKLLEIID</sequence>
<dbReference type="EMBL" id="CAADFA010000477">
    <property type="protein sequence ID" value="VFJ68140.1"/>
    <property type="molecule type" value="Genomic_DNA"/>
</dbReference>
<evidence type="ECO:0000313" key="3">
    <source>
        <dbReference type="EMBL" id="VFJ68631.1"/>
    </source>
</evidence>
<dbReference type="Pfam" id="PF13614">
    <property type="entry name" value="AAA_31"/>
    <property type="match status" value="1"/>
</dbReference>
<dbReference type="InterPro" id="IPR050678">
    <property type="entry name" value="DNA_Partitioning_ATPase"/>
</dbReference>
<dbReference type="Gene3D" id="3.40.50.300">
    <property type="entry name" value="P-loop containing nucleotide triphosphate hydrolases"/>
    <property type="match status" value="1"/>
</dbReference>
<evidence type="ECO:0000259" key="1">
    <source>
        <dbReference type="Pfam" id="PF13614"/>
    </source>
</evidence>
<evidence type="ECO:0000313" key="4">
    <source>
        <dbReference type="EMBL" id="VFK16727.1"/>
    </source>
</evidence>
<dbReference type="InterPro" id="IPR027417">
    <property type="entry name" value="P-loop_NTPase"/>
</dbReference>
<dbReference type="SUPFAM" id="SSF52540">
    <property type="entry name" value="P-loop containing nucleoside triphosphate hydrolases"/>
    <property type="match status" value="1"/>
</dbReference>
<dbReference type="AlphaFoldDB" id="A0A450TKI5"/>
<dbReference type="PANTHER" id="PTHR13696:SF99">
    <property type="entry name" value="COBYRINIC ACID AC-DIAMIDE SYNTHASE"/>
    <property type="match status" value="1"/>
</dbReference>
<dbReference type="CDD" id="cd02042">
    <property type="entry name" value="ParAB_family"/>
    <property type="match status" value="1"/>
</dbReference>
<gene>
    <name evidence="3" type="ORF">BECKFM1743A_GA0114220_104783</name>
    <name evidence="4" type="ORF">BECKFM1743B_GA0114221_104393</name>
    <name evidence="2" type="ORF">BECKFM1743C_GA0114222_104773</name>
</gene>
<reference evidence="2" key="1">
    <citation type="submission" date="2019-02" db="EMBL/GenBank/DDBJ databases">
        <authorList>
            <person name="Gruber-Vodicka R. H."/>
            <person name="Seah K. B. B."/>
        </authorList>
    </citation>
    <scope>NUCLEOTIDE SEQUENCE</scope>
    <source>
        <strain evidence="3">BECK_BZ163</strain>
        <strain evidence="4">BECK_BZ164</strain>
        <strain evidence="2">BECK_BZ165</strain>
    </source>
</reference>